<dbReference type="GO" id="GO:0019646">
    <property type="term" value="P:aerobic electron transport chain"/>
    <property type="evidence" value="ECO:0007669"/>
    <property type="project" value="TreeGrafter"/>
</dbReference>
<keyword evidence="3" id="KW-1003">Cell membrane</keyword>
<dbReference type="GO" id="GO:0005886">
    <property type="term" value="C:plasma membrane"/>
    <property type="evidence" value="ECO:0007669"/>
    <property type="project" value="UniProtKB-SubCell"/>
</dbReference>
<keyword evidence="4 7" id="KW-0812">Transmembrane</keyword>
<gene>
    <name evidence="8" type="ORF">HNR25_003441</name>
</gene>
<evidence type="ECO:0000256" key="4">
    <source>
        <dbReference type="ARBA" id="ARBA00022692"/>
    </source>
</evidence>
<feature type="transmembrane region" description="Helical" evidence="7">
    <location>
        <begin position="211"/>
        <end position="230"/>
    </location>
</feature>
<evidence type="ECO:0000256" key="5">
    <source>
        <dbReference type="ARBA" id="ARBA00022989"/>
    </source>
</evidence>
<keyword evidence="5 7" id="KW-1133">Transmembrane helix</keyword>
<feature type="transmembrane region" description="Helical" evidence="7">
    <location>
        <begin position="6"/>
        <end position="29"/>
    </location>
</feature>
<feature type="transmembrane region" description="Helical" evidence="7">
    <location>
        <begin position="115"/>
        <end position="136"/>
    </location>
</feature>
<comment type="similarity">
    <text evidence="2">Belongs to the cytochrome ubiquinol oxidase subunit 2 family.</text>
</comment>
<reference evidence="8 9" key="1">
    <citation type="submission" date="2020-08" db="EMBL/GenBank/DDBJ databases">
        <title>Sequencing the genomes of 1000 actinobacteria strains.</title>
        <authorList>
            <person name="Klenk H.-P."/>
        </authorList>
    </citation>
    <scope>NUCLEOTIDE SEQUENCE [LARGE SCALE GENOMIC DNA]</scope>
    <source>
        <strain evidence="8 9">DSM 44593</strain>
    </source>
</reference>
<dbReference type="AlphaFoldDB" id="A0A841EH22"/>
<proteinExistence type="inferred from homology"/>
<evidence type="ECO:0000256" key="6">
    <source>
        <dbReference type="ARBA" id="ARBA00023136"/>
    </source>
</evidence>
<dbReference type="Pfam" id="PF02322">
    <property type="entry name" value="Cyt_bd_oxida_II"/>
    <property type="match status" value="1"/>
</dbReference>
<feature type="transmembrane region" description="Helical" evidence="7">
    <location>
        <begin position="142"/>
        <end position="163"/>
    </location>
</feature>
<feature type="transmembrane region" description="Helical" evidence="7">
    <location>
        <begin position="265"/>
        <end position="289"/>
    </location>
</feature>
<evidence type="ECO:0000256" key="2">
    <source>
        <dbReference type="ARBA" id="ARBA00007543"/>
    </source>
</evidence>
<dbReference type="GO" id="GO:0009055">
    <property type="term" value="F:electron transfer activity"/>
    <property type="evidence" value="ECO:0007669"/>
    <property type="project" value="TreeGrafter"/>
</dbReference>
<feature type="transmembrane region" description="Helical" evidence="7">
    <location>
        <begin position="242"/>
        <end position="259"/>
    </location>
</feature>
<dbReference type="InterPro" id="IPR003317">
    <property type="entry name" value="Cyt-d_oxidase_su2"/>
</dbReference>
<dbReference type="PANTHER" id="PTHR43141:SF4">
    <property type="entry name" value="CYTOCHROME BD2 SUBUNIT II"/>
    <property type="match status" value="1"/>
</dbReference>
<sequence length="303" mass="30301">MEFLAALLLAGLVAGYLVLAGCDIGLGMLMPYVARTGAERRRAVSAMAPYFLGSEVWLIGAVGVAMGLLPALKSHVFTGLWPVFAALLAGWLLRDAGLWMRGRMRTGAARAVCDTGIVGGSWALALSWGAVVGGLLAGGGVLSPVALACAPAAAALFALRGAAFGAERLLPVSADTAARATRPLARTALAAGAVAAGASALPGGVAAERPLAAAAAALVVLGAPAATSGLSGPRLSRHTSAAALASVPLLIAAAVDLPVEPVPAGTAVLFWSALAPVVPFMVLGQVWLYRMVRRPAPDPGFFG</sequence>
<feature type="transmembrane region" description="Helical" evidence="7">
    <location>
        <begin position="50"/>
        <end position="69"/>
    </location>
</feature>
<keyword evidence="9" id="KW-1185">Reference proteome</keyword>
<accession>A0A841EH22</accession>
<dbReference type="Proteomes" id="UP000578077">
    <property type="component" value="Unassembled WGS sequence"/>
</dbReference>
<evidence type="ECO:0000256" key="3">
    <source>
        <dbReference type="ARBA" id="ARBA00022475"/>
    </source>
</evidence>
<keyword evidence="6 7" id="KW-0472">Membrane</keyword>
<protein>
    <submittedName>
        <fullName evidence="8">Cytochrome bd-type quinol oxidase subunit 2</fullName>
    </submittedName>
</protein>
<comment type="subcellular location">
    <subcellularLocation>
        <location evidence="1">Cell membrane</location>
        <topology evidence="1">Multi-pass membrane protein</topology>
    </subcellularLocation>
</comment>
<dbReference type="GO" id="GO:0016682">
    <property type="term" value="F:oxidoreductase activity, acting on diphenols and related substances as donors, oxygen as acceptor"/>
    <property type="evidence" value="ECO:0007669"/>
    <property type="project" value="TreeGrafter"/>
</dbReference>
<name>A0A841EH22_9ACTN</name>
<dbReference type="EMBL" id="JACHLY010000001">
    <property type="protein sequence ID" value="MBB5999690.1"/>
    <property type="molecule type" value="Genomic_DNA"/>
</dbReference>
<feature type="transmembrane region" description="Helical" evidence="7">
    <location>
        <begin position="184"/>
        <end position="205"/>
    </location>
</feature>
<dbReference type="RefSeq" id="WP_184636682.1">
    <property type="nucleotide sequence ID" value="NZ_JACHLY010000001.1"/>
</dbReference>
<dbReference type="GO" id="GO:0070069">
    <property type="term" value="C:cytochrome complex"/>
    <property type="evidence" value="ECO:0007669"/>
    <property type="project" value="TreeGrafter"/>
</dbReference>
<evidence type="ECO:0000313" key="8">
    <source>
        <dbReference type="EMBL" id="MBB5999690.1"/>
    </source>
</evidence>
<comment type="caution">
    <text evidence="8">The sequence shown here is derived from an EMBL/GenBank/DDBJ whole genome shotgun (WGS) entry which is preliminary data.</text>
</comment>
<evidence type="ECO:0000256" key="7">
    <source>
        <dbReference type="SAM" id="Phobius"/>
    </source>
</evidence>
<organism evidence="8 9">
    <name type="scientific">Streptomonospora salina</name>
    <dbReference type="NCBI Taxonomy" id="104205"/>
    <lineage>
        <taxon>Bacteria</taxon>
        <taxon>Bacillati</taxon>
        <taxon>Actinomycetota</taxon>
        <taxon>Actinomycetes</taxon>
        <taxon>Streptosporangiales</taxon>
        <taxon>Nocardiopsidaceae</taxon>
        <taxon>Streptomonospora</taxon>
    </lineage>
</organism>
<dbReference type="PANTHER" id="PTHR43141">
    <property type="entry name" value="CYTOCHROME BD2 SUBUNIT II"/>
    <property type="match status" value="1"/>
</dbReference>
<evidence type="ECO:0000256" key="1">
    <source>
        <dbReference type="ARBA" id="ARBA00004651"/>
    </source>
</evidence>
<feature type="transmembrane region" description="Helical" evidence="7">
    <location>
        <begin position="75"/>
        <end position="94"/>
    </location>
</feature>
<evidence type="ECO:0000313" key="9">
    <source>
        <dbReference type="Proteomes" id="UP000578077"/>
    </source>
</evidence>